<dbReference type="AlphaFoldDB" id="A0A6I2MLZ6"/>
<feature type="disulfide bond" description="Redox-active" evidence="13">
    <location>
        <begin position="42"/>
        <end position="47"/>
    </location>
</feature>
<feature type="binding site" evidence="12">
    <location>
        <position position="205"/>
    </location>
    <ligand>
        <name>NAD(+)</name>
        <dbReference type="ChEBI" id="CHEBI:57540"/>
    </ligand>
</feature>
<dbReference type="FunFam" id="3.50.50.60:FF:000001">
    <property type="entry name" value="Dihydrolipoyl dehydrogenase, mitochondrial"/>
    <property type="match status" value="1"/>
</dbReference>
<evidence type="ECO:0000256" key="13">
    <source>
        <dbReference type="PIRSR" id="PIRSR000350-4"/>
    </source>
</evidence>
<dbReference type="SUPFAM" id="SSF51905">
    <property type="entry name" value="FAD/NAD(P)-binding domain"/>
    <property type="match status" value="1"/>
</dbReference>
<feature type="active site" description="Proton acceptor" evidence="11">
    <location>
        <position position="446"/>
    </location>
</feature>
<dbReference type="SUPFAM" id="SSF55424">
    <property type="entry name" value="FAD/NAD-linked reductases, dimerisation (C-terminal) domain"/>
    <property type="match status" value="1"/>
</dbReference>
<dbReference type="InterPro" id="IPR016156">
    <property type="entry name" value="FAD/NAD-linked_Rdtase_dimer_sf"/>
</dbReference>
<reference evidence="17 18" key="1">
    <citation type="submission" date="2019-11" db="EMBL/GenBank/DDBJ databases">
        <title>Maribacter lutea sp. nov., a marine bacterium isolated from intertidal sand.</title>
        <authorList>
            <person name="Liu A."/>
        </authorList>
    </citation>
    <scope>NUCLEOTIDE SEQUENCE [LARGE SCALE GENOMIC DNA]</scope>
    <source>
        <strain evidence="17 18">RZ05</strain>
    </source>
</reference>
<dbReference type="InterPro" id="IPR006258">
    <property type="entry name" value="Lipoamide_DH"/>
</dbReference>
<dbReference type="InterPro" id="IPR001100">
    <property type="entry name" value="Pyr_nuc-diS_OxRdtase"/>
</dbReference>
<dbReference type="GO" id="GO:0004148">
    <property type="term" value="F:dihydrolipoyl dehydrogenase (NADH) activity"/>
    <property type="evidence" value="ECO:0007669"/>
    <property type="project" value="UniProtKB-EC"/>
</dbReference>
<evidence type="ECO:0000256" key="3">
    <source>
        <dbReference type="ARBA" id="ARBA00016961"/>
    </source>
</evidence>
<dbReference type="NCBIfam" id="TIGR01350">
    <property type="entry name" value="lipoamide_DH"/>
    <property type="match status" value="1"/>
</dbReference>
<evidence type="ECO:0000256" key="6">
    <source>
        <dbReference type="ARBA" id="ARBA00023002"/>
    </source>
</evidence>
<dbReference type="GO" id="GO:0050660">
    <property type="term" value="F:flavin adenine dinucleotide binding"/>
    <property type="evidence" value="ECO:0007669"/>
    <property type="project" value="InterPro"/>
</dbReference>
<dbReference type="Gene3D" id="3.50.50.60">
    <property type="entry name" value="FAD/NAD(P)-binding domain"/>
    <property type="match status" value="2"/>
</dbReference>
<dbReference type="EMBL" id="WKJH01000018">
    <property type="protein sequence ID" value="MRX64841.1"/>
    <property type="molecule type" value="Genomic_DNA"/>
</dbReference>
<dbReference type="InterPro" id="IPR036188">
    <property type="entry name" value="FAD/NAD-bd_sf"/>
</dbReference>
<keyword evidence="18" id="KW-1185">Reference proteome</keyword>
<evidence type="ECO:0000256" key="5">
    <source>
        <dbReference type="ARBA" id="ARBA00022827"/>
    </source>
</evidence>
<feature type="binding site" evidence="12">
    <location>
        <position position="273"/>
    </location>
    <ligand>
        <name>NAD(+)</name>
        <dbReference type="ChEBI" id="CHEBI:57540"/>
    </ligand>
</feature>
<dbReference type="RefSeq" id="WP_154367093.1">
    <property type="nucleotide sequence ID" value="NZ_WKJH01000018.1"/>
</dbReference>
<evidence type="ECO:0000256" key="14">
    <source>
        <dbReference type="RuleBase" id="RU003692"/>
    </source>
</evidence>
<keyword evidence="8" id="KW-1015">Disulfide bond</keyword>
<dbReference type="InterPro" id="IPR004099">
    <property type="entry name" value="Pyr_nucl-diS_OxRdtase_dimer"/>
</dbReference>
<dbReference type="PANTHER" id="PTHR22912:SF151">
    <property type="entry name" value="DIHYDROLIPOYL DEHYDROGENASE, MITOCHONDRIAL"/>
    <property type="match status" value="1"/>
</dbReference>
<dbReference type="PIRSF" id="PIRSF000350">
    <property type="entry name" value="Mercury_reductase_MerA"/>
    <property type="match status" value="1"/>
</dbReference>
<comment type="caution">
    <text evidence="17">The sequence shown here is derived from an EMBL/GenBank/DDBJ whole genome shotgun (WGS) entry which is preliminary data.</text>
</comment>
<keyword evidence="12" id="KW-0547">Nucleotide-binding</keyword>
<evidence type="ECO:0000256" key="10">
    <source>
        <dbReference type="ARBA" id="ARBA00049187"/>
    </source>
</evidence>
<protein>
    <recommendedName>
        <fullName evidence="3 14">Dihydrolipoyl dehydrogenase</fullName>
        <ecNumber evidence="2 14">1.8.1.4</ecNumber>
    </recommendedName>
</protein>
<dbReference type="Pfam" id="PF02852">
    <property type="entry name" value="Pyr_redox_dim"/>
    <property type="match status" value="1"/>
</dbReference>
<feature type="binding site" evidence="12">
    <location>
        <begin position="145"/>
        <end position="147"/>
    </location>
    <ligand>
        <name>FAD</name>
        <dbReference type="ChEBI" id="CHEBI:57692"/>
    </ligand>
</feature>
<dbReference type="Proteomes" id="UP000443153">
    <property type="component" value="Unassembled WGS sequence"/>
</dbReference>
<evidence type="ECO:0000256" key="11">
    <source>
        <dbReference type="PIRSR" id="PIRSR000350-2"/>
    </source>
</evidence>
<dbReference type="InterPro" id="IPR023753">
    <property type="entry name" value="FAD/NAD-binding_dom"/>
</dbReference>
<evidence type="ECO:0000313" key="17">
    <source>
        <dbReference type="EMBL" id="MRX64841.1"/>
    </source>
</evidence>
<evidence type="ECO:0000256" key="4">
    <source>
        <dbReference type="ARBA" id="ARBA00022630"/>
    </source>
</evidence>
<evidence type="ECO:0000256" key="9">
    <source>
        <dbReference type="ARBA" id="ARBA00023284"/>
    </source>
</evidence>
<keyword evidence="5 12" id="KW-0274">FAD</keyword>
<dbReference type="InterPro" id="IPR012999">
    <property type="entry name" value="Pyr_OxRdtase_I_AS"/>
</dbReference>
<dbReference type="FunFam" id="3.30.390.30:FF:000001">
    <property type="entry name" value="Dihydrolipoyl dehydrogenase"/>
    <property type="match status" value="1"/>
</dbReference>
<evidence type="ECO:0000256" key="7">
    <source>
        <dbReference type="ARBA" id="ARBA00023027"/>
    </source>
</evidence>
<dbReference type="PROSITE" id="PS00076">
    <property type="entry name" value="PYRIDINE_REDOX_1"/>
    <property type="match status" value="1"/>
</dbReference>
<proteinExistence type="inferred from homology"/>
<evidence type="ECO:0000259" key="16">
    <source>
        <dbReference type="Pfam" id="PF07992"/>
    </source>
</evidence>
<feature type="binding site" evidence="12">
    <location>
        <position position="314"/>
    </location>
    <ligand>
        <name>FAD</name>
        <dbReference type="ChEBI" id="CHEBI:57692"/>
    </ligand>
</feature>
<evidence type="ECO:0000256" key="8">
    <source>
        <dbReference type="ARBA" id="ARBA00023157"/>
    </source>
</evidence>
<dbReference type="GO" id="GO:0005737">
    <property type="term" value="C:cytoplasm"/>
    <property type="evidence" value="ECO:0007669"/>
    <property type="project" value="UniProtKB-ARBA"/>
</dbReference>
<organism evidence="17 18">
    <name type="scientific">Maribacter luteus</name>
    <dbReference type="NCBI Taxonomy" id="2594478"/>
    <lineage>
        <taxon>Bacteria</taxon>
        <taxon>Pseudomonadati</taxon>
        <taxon>Bacteroidota</taxon>
        <taxon>Flavobacteriia</taxon>
        <taxon>Flavobacteriales</taxon>
        <taxon>Flavobacteriaceae</taxon>
        <taxon>Maribacter</taxon>
    </lineage>
</organism>
<gene>
    <name evidence="17" type="primary">lpdA</name>
    <name evidence="17" type="ORF">GJ691_11770</name>
</gene>
<comment type="similarity">
    <text evidence="1 14">Belongs to the class-I pyridine nucleotide-disulfide oxidoreductase family.</text>
</comment>
<dbReference type="PRINTS" id="PR00411">
    <property type="entry name" value="PNDRDTASEI"/>
</dbReference>
<name>A0A6I2MLZ6_9FLAO</name>
<evidence type="ECO:0000313" key="18">
    <source>
        <dbReference type="Proteomes" id="UP000443153"/>
    </source>
</evidence>
<evidence type="ECO:0000256" key="12">
    <source>
        <dbReference type="PIRSR" id="PIRSR000350-3"/>
    </source>
</evidence>
<feature type="domain" description="FAD/NAD(P)-binding" evidence="16">
    <location>
        <begin position="4"/>
        <end position="329"/>
    </location>
</feature>
<feature type="binding site" evidence="12">
    <location>
        <position position="51"/>
    </location>
    <ligand>
        <name>FAD</name>
        <dbReference type="ChEBI" id="CHEBI:57692"/>
    </ligand>
</feature>
<comment type="cofactor">
    <cofactor evidence="12 14">
        <name>FAD</name>
        <dbReference type="ChEBI" id="CHEBI:57692"/>
    </cofactor>
    <text evidence="12 14">Binds 1 FAD per subunit.</text>
</comment>
<comment type="miscellaneous">
    <text evidence="14">The active site is a redox-active disulfide bond.</text>
</comment>
<evidence type="ECO:0000259" key="15">
    <source>
        <dbReference type="Pfam" id="PF02852"/>
    </source>
</evidence>
<accession>A0A6I2MLZ6</accession>
<keyword evidence="9 14" id="KW-0676">Redox-active center</keyword>
<keyword evidence="4 14" id="KW-0285">Flavoprotein</keyword>
<feature type="binding site" evidence="12">
    <location>
        <begin position="320"/>
        <end position="323"/>
    </location>
    <ligand>
        <name>FAD</name>
        <dbReference type="ChEBI" id="CHEBI:57692"/>
    </ligand>
</feature>
<dbReference type="OrthoDB" id="9800167at2"/>
<feature type="domain" description="Pyridine nucleotide-disulphide oxidoreductase dimerisation" evidence="15">
    <location>
        <begin position="348"/>
        <end position="457"/>
    </location>
</feature>
<feature type="binding site" evidence="12">
    <location>
        <position position="116"/>
    </location>
    <ligand>
        <name>FAD</name>
        <dbReference type="ChEBI" id="CHEBI:57692"/>
    </ligand>
</feature>
<feature type="binding site" evidence="12">
    <location>
        <begin position="182"/>
        <end position="189"/>
    </location>
    <ligand>
        <name>NAD(+)</name>
        <dbReference type="ChEBI" id="CHEBI:57540"/>
    </ligand>
</feature>
<dbReference type="GO" id="GO:0006103">
    <property type="term" value="P:2-oxoglutarate metabolic process"/>
    <property type="evidence" value="ECO:0007669"/>
    <property type="project" value="TreeGrafter"/>
</dbReference>
<comment type="catalytic activity">
    <reaction evidence="10 14">
        <text>N(6)-[(R)-dihydrolipoyl]-L-lysyl-[protein] + NAD(+) = N(6)-[(R)-lipoyl]-L-lysyl-[protein] + NADH + H(+)</text>
        <dbReference type="Rhea" id="RHEA:15045"/>
        <dbReference type="Rhea" id="RHEA-COMP:10474"/>
        <dbReference type="Rhea" id="RHEA-COMP:10475"/>
        <dbReference type="ChEBI" id="CHEBI:15378"/>
        <dbReference type="ChEBI" id="CHEBI:57540"/>
        <dbReference type="ChEBI" id="CHEBI:57945"/>
        <dbReference type="ChEBI" id="CHEBI:83099"/>
        <dbReference type="ChEBI" id="CHEBI:83100"/>
        <dbReference type="EC" id="1.8.1.4"/>
    </reaction>
</comment>
<dbReference type="Pfam" id="PF07992">
    <property type="entry name" value="Pyr_redox_2"/>
    <property type="match status" value="1"/>
</dbReference>
<dbReference type="Gene3D" id="3.30.390.30">
    <property type="match status" value="1"/>
</dbReference>
<dbReference type="PRINTS" id="PR00368">
    <property type="entry name" value="FADPNR"/>
</dbReference>
<dbReference type="InterPro" id="IPR050151">
    <property type="entry name" value="Class-I_Pyr_Nuc-Dis_Oxidored"/>
</dbReference>
<keyword evidence="6 14" id="KW-0560">Oxidoreductase</keyword>
<keyword evidence="7 12" id="KW-0520">NAD</keyword>
<dbReference type="EC" id="1.8.1.4" evidence="2 14"/>
<evidence type="ECO:0000256" key="1">
    <source>
        <dbReference type="ARBA" id="ARBA00007532"/>
    </source>
</evidence>
<sequence length="468" mass="50723">MTEYDVAVIGSGPGGYVAAIRCAQLGMKTAIIEKYSTLGGTCLNVGCIPSKALLDSSHHYEDAVKHFQEHGIDIPGEVKVNLKQMISRKQGVVDMTTKGIQFLMDKNKIDVYEGVGSFKDATHVNILKNDGKEETIAAKNTIIATGSKPSTLPFITLDKERVITSTEALELKEIPKHMIVIGGGVIGLELGQVYKRLGSEVTVIEYMDRIIPTMDAGLSKELMKSMKKQKVKFNLSHKVKSVERKGKEVIVKADDKKGKEVTFTGDYCLVSVGRRPYTDGLNVEAAGVQMDDRGKIAVNDHLQTNVPNIYAIGDVIRGAMLAHKAEEEGTLVAEVLAGQKPHIDYNLIPGVVYTWPEVAAVGKTEEELIEAGIAYKVGQFPMRALGRARASMDVDGFVKILADASTDEVLGVHMIGARCADLISEAVTAMEFRASAEDIARMSHAHPTYSEAVKEAALAATDDRALHV</sequence>
<dbReference type="PANTHER" id="PTHR22912">
    <property type="entry name" value="DISULFIDE OXIDOREDUCTASE"/>
    <property type="match status" value="1"/>
</dbReference>
<evidence type="ECO:0000256" key="2">
    <source>
        <dbReference type="ARBA" id="ARBA00012608"/>
    </source>
</evidence>